<dbReference type="InterPro" id="IPR036610">
    <property type="entry name" value="PEBP-like_sf"/>
</dbReference>
<dbReference type="Proteomes" id="UP000186922">
    <property type="component" value="Unassembled WGS sequence"/>
</dbReference>
<dbReference type="InterPro" id="IPR008914">
    <property type="entry name" value="PEBP"/>
</dbReference>
<dbReference type="PANTHER" id="PTHR11362">
    <property type="entry name" value="PHOSPHATIDYLETHANOLAMINE-BINDING PROTEIN"/>
    <property type="match status" value="1"/>
</dbReference>
<dbReference type="EMBL" id="BDGG01000011">
    <property type="protein sequence ID" value="GAV04490.1"/>
    <property type="molecule type" value="Genomic_DNA"/>
</dbReference>
<proteinExistence type="predicted"/>
<dbReference type="AlphaFoldDB" id="A0A1D1VSJ5"/>
<dbReference type="Gene3D" id="3.90.280.10">
    <property type="entry name" value="PEBP-like"/>
    <property type="match status" value="1"/>
</dbReference>
<evidence type="ECO:0008006" key="4">
    <source>
        <dbReference type="Google" id="ProtNLM"/>
    </source>
</evidence>
<feature type="chain" id="PRO_5008898785" description="Phosphatidylethanolamine-binding protein" evidence="1">
    <location>
        <begin position="27"/>
        <end position="232"/>
    </location>
</feature>
<sequence>MTRRNSNGSYLASVLLVSMSVNSFLAQAMNNSSSITAISDAFIKHNIVPDIIDQAPTEALEITYPAGKSVDGGNELEPETVHVQPATISWKAADNSLCTLSMTDLDAASRQDRSRGPINHWLVVNIPGKDVAKGDVITPYVGSRPSPNSGLHRYVTMIFKQQGKIDLSNGAFENLKTARANFDLRKFTKDHNLSAPVAGNFYQAQYSNFLKDIIAARLAAEAAAKTTTTTKP</sequence>
<feature type="signal peptide" evidence="1">
    <location>
        <begin position="1"/>
        <end position="26"/>
    </location>
</feature>
<keyword evidence="3" id="KW-1185">Reference proteome</keyword>
<dbReference type="OrthoDB" id="2506647at2759"/>
<dbReference type="Pfam" id="PF01161">
    <property type="entry name" value="PBP"/>
    <property type="match status" value="1"/>
</dbReference>
<dbReference type="PANTHER" id="PTHR11362:SF82">
    <property type="entry name" value="PHOSPHATIDYLETHANOLAMINE-BINDING PROTEIN 4"/>
    <property type="match status" value="1"/>
</dbReference>
<evidence type="ECO:0000313" key="3">
    <source>
        <dbReference type="Proteomes" id="UP000186922"/>
    </source>
</evidence>
<evidence type="ECO:0000256" key="1">
    <source>
        <dbReference type="SAM" id="SignalP"/>
    </source>
</evidence>
<name>A0A1D1VSJ5_RAMVA</name>
<dbReference type="STRING" id="947166.A0A1D1VSJ5"/>
<reference evidence="2 3" key="1">
    <citation type="journal article" date="2016" name="Nat. Commun.">
        <title>Extremotolerant tardigrade genome and improved radiotolerance of human cultured cells by tardigrade-unique protein.</title>
        <authorList>
            <person name="Hashimoto T."/>
            <person name="Horikawa D.D."/>
            <person name="Saito Y."/>
            <person name="Kuwahara H."/>
            <person name="Kozuka-Hata H."/>
            <person name="Shin-I T."/>
            <person name="Minakuchi Y."/>
            <person name="Ohishi K."/>
            <person name="Motoyama A."/>
            <person name="Aizu T."/>
            <person name="Enomoto A."/>
            <person name="Kondo K."/>
            <person name="Tanaka S."/>
            <person name="Hara Y."/>
            <person name="Koshikawa S."/>
            <person name="Sagara H."/>
            <person name="Miura T."/>
            <person name="Yokobori S."/>
            <person name="Miyagawa K."/>
            <person name="Suzuki Y."/>
            <person name="Kubo T."/>
            <person name="Oyama M."/>
            <person name="Kohara Y."/>
            <person name="Fujiyama A."/>
            <person name="Arakawa K."/>
            <person name="Katayama T."/>
            <person name="Toyoda A."/>
            <person name="Kunieda T."/>
        </authorList>
    </citation>
    <scope>NUCLEOTIDE SEQUENCE [LARGE SCALE GENOMIC DNA]</scope>
    <source>
        <strain evidence="2 3">YOKOZUNA-1</strain>
    </source>
</reference>
<organism evidence="2 3">
    <name type="scientific">Ramazzottius varieornatus</name>
    <name type="common">Water bear</name>
    <name type="synonym">Tardigrade</name>
    <dbReference type="NCBI Taxonomy" id="947166"/>
    <lineage>
        <taxon>Eukaryota</taxon>
        <taxon>Metazoa</taxon>
        <taxon>Ecdysozoa</taxon>
        <taxon>Tardigrada</taxon>
        <taxon>Eutardigrada</taxon>
        <taxon>Parachela</taxon>
        <taxon>Hypsibioidea</taxon>
        <taxon>Ramazzottiidae</taxon>
        <taxon>Ramazzottius</taxon>
    </lineage>
</organism>
<accession>A0A1D1VSJ5</accession>
<gene>
    <name evidence="2" type="primary">RvY_14760-1</name>
    <name evidence="2" type="synonym">RvY_14760.1</name>
    <name evidence="2" type="ORF">RvY_14760</name>
</gene>
<keyword evidence="1" id="KW-0732">Signal</keyword>
<dbReference type="SUPFAM" id="SSF49777">
    <property type="entry name" value="PEBP-like"/>
    <property type="match status" value="1"/>
</dbReference>
<comment type="caution">
    <text evidence="2">The sequence shown here is derived from an EMBL/GenBank/DDBJ whole genome shotgun (WGS) entry which is preliminary data.</text>
</comment>
<evidence type="ECO:0000313" key="2">
    <source>
        <dbReference type="EMBL" id="GAV04490.1"/>
    </source>
</evidence>
<protein>
    <recommendedName>
        <fullName evidence="4">Phosphatidylethanolamine-binding protein</fullName>
    </recommendedName>
</protein>
<dbReference type="InterPro" id="IPR035810">
    <property type="entry name" value="PEBP_euk"/>
</dbReference>
<dbReference type="CDD" id="cd00866">
    <property type="entry name" value="PEBP_euk"/>
    <property type="match status" value="1"/>
</dbReference>